<dbReference type="EMBL" id="JANBTX010000009">
    <property type="protein sequence ID" value="KAJ2690668.1"/>
    <property type="molecule type" value="Genomic_DNA"/>
</dbReference>
<evidence type="ECO:0000313" key="2">
    <source>
        <dbReference type="Proteomes" id="UP001151516"/>
    </source>
</evidence>
<sequence>MNLEQRSIARILSTGHAPNIVAEVASDLFARWSGGPLRDLVHLGRYVGSVRQSPGDACIDALLRAAGDTQHTAAIAALAFTGGLAVANARALAVYAALAQRVSEETPQHTPLCVDVAAQLGNARAVAELLAPGGHVLRALVDWALGDEHVAELITEIVYAPATRLAEAERAVHCIHAMAVAQAVAGELEAGQRLENMLSVLESVLHRFIADRSSRPLWPVIVDTLALLYPSVLHHYGREEPPEAFRTACSLVVAHGSDAAVRTLFAGQPSLLMGPGDVGGMRTAVVLFHLDIFEHMAASLSARTIDELVLPLAARYADRDVLVYPGAAWFESAHALILSVLESRSTHELPSLVVWYSDLVLDLYLDRLISPQLLCISYTAAVHATSELSVAWERVNKLLVLVDGFTASGGVRGEVERAKRGELLVVVAELLGAVPLELLPQVMFELERRVGEGDHLLVDHCMGVVLDKVDLARKPVLTKWVWQLRADSKFIGKL</sequence>
<name>A0A9W8GPV4_9FUNG</name>
<organism evidence="1 2">
    <name type="scientific">Coemansia spiralis</name>
    <dbReference type="NCBI Taxonomy" id="417178"/>
    <lineage>
        <taxon>Eukaryota</taxon>
        <taxon>Fungi</taxon>
        <taxon>Fungi incertae sedis</taxon>
        <taxon>Zoopagomycota</taxon>
        <taxon>Kickxellomycotina</taxon>
        <taxon>Kickxellomycetes</taxon>
        <taxon>Kickxellales</taxon>
        <taxon>Kickxellaceae</taxon>
        <taxon>Coemansia</taxon>
    </lineage>
</organism>
<comment type="caution">
    <text evidence="1">The sequence shown here is derived from an EMBL/GenBank/DDBJ whole genome shotgun (WGS) entry which is preliminary data.</text>
</comment>
<dbReference type="Proteomes" id="UP001151516">
    <property type="component" value="Unassembled WGS sequence"/>
</dbReference>
<gene>
    <name evidence="1" type="ORF">IWW39_000610</name>
</gene>
<dbReference type="AlphaFoldDB" id="A0A9W8GPV4"/>
<accession>A0A9W8GPV4</accession>
<reference evidence="1" key="1">
    <citation type="submission" date="2022-07" db="EMBL/GenBank/DDBJ databases">
        <title>Phylogenomic reconstructions and comparative analyses of Kickxellomycotina fungi.</title>
        <authorList>
            <person name="Reynolds N.K."/>
            <person name="Stajich J.E."/>
            <person name="Barry K."/>
            <person name="Grigoriev I.V."/>
            <person name="Crous P."/>
            <person name="Smith M.E."/>
        </authorList>
    </citation>
    <scope>NUCLEOTIDE SEQUENCE</scope>
    <source>
        <strain evidence="1">CBS 109367</strain>
    </source>
</reference>
<keyword evidence="2" id="KW-1185">Reference proteome</keyword>
<dbReference type="OrthoDB" id="2357318at2759"/>
<proteinExistence type="predicted"/>
<protein>
    <submittedName>
        <fullName evidence="1">Uncharacterized protein</fullName>
    </submittedName>
</protein>
<evidence type="ECO:0000313" key="1">
    <source>
        <dbReference type="EMBL" id="KAJ2690668.1"/>
    </source>
</evidence>